<protein>
    <submittedName>
        <fullName evidence="1">Uncharacterized protein</fullName>
    </submittedName>
</protein>
<dbReference type="EMBL" id="WJJP01000697">
    <property type="protein sequence ID" value="MBD3327159.1"/>
    <property type="molecule type" value="Genomic_DNA"/>
</dbReference>
<comment type="caution">
    <text evidence="1">The sequence shown here is derived from an EMBL/GenBank/DDBJ whole genome shotgun (WGS) entry which is preliminary data.</text>
</comment>
<organism evidence="1 2">
    <name type="scientific">candidate division KSB3 bacterium</name>
    <dbReference type="NCBI Taxonomy" id="2044937"/>
    <lineage>
        <taxon>Bacteria</taxon>
        <taxon>candidate division KSB3</taxon>
    </lineage>
</organism>
<proteinExistence type="predicted"/>
<dbReference type="Proteomes" id="UP000649604">
    <property type="component" value="Unassembled WGS sequence"/>
</dbReference>
<gene>
    <name evidence="1" type="ORF">GF339_21415</name>
</gene>
<evidence type="ECO:0000313" key="2">
    <source>
        <dbReference type="Proteomes" id="UP000649604"/>
    </source>
</evidence>
<evidence type="ECO:0000313" key="1">
    <source>
        <dbReference type="EMBL" id="MBD3327159.1"/>
    </source>
</evidence>
<accession>A0A9D5JZD7</accession>
<name>A0A9D5JZD7_9BACT</name>
<reference evidence="1" key="1">
    <citation type="submission" date="2019-11" db="EMBL/GenBank/DDBJ databases">
        <title>Microbial mats filling the niche in hypersaline microbial mats.</title>
        <authorList>
            <person name="Wong H.L."/>
            <person name="Macleod F.I."/>
            <person name="White R.A. III"/>
            <person name="Burns B.P."/>
        </authorList>
    </citation>
    <scope>NUCLEOTIDE SEQUENCE</scope>
    <source>
        <strain evidence="1">Rbin_158</strain>
    </source>
</reference>
<sequence>MERNVVDAANTIGFHLEELLDEAEVATFREELDDLLERSRSGENVISELREVLRYNDTVKQWTQAFMNPPKTYRSGLESYQDLPGQGQPIGSSKKYVCPKGGVFCDYWFPLKAGQEIPKCRKHGITLVLEEQEEETRS</sequence>
<dbReference type="AlphaFoldDB" id="A0A9D5JZD7"/>